<organism evidence="2">
    <name type="scientific">Ceratitis capitata</name>
    <name type="common">Mediterranean fruit fly</name>
    <name type="synonym">Tephritis capitata</name>
    <dbReference type="NCBI Taxonomy" id="7213"/>
    <lineage>
        <taxon>Eukaryota</taxon>
        <taxon>Metazoa</taxon>
        <taxon>Ecdysozoa</taxon>
        <taxon>Arthropoda</taxon>
        <taxon>Hexapoda</taxon>
        <taxon>Insecta</taxon>
        <taxon>Pterygota</taxon>
        <taxon>Neoptera</taxon>
        <taxon>Endopterygota</taxon>
        <taxon>Diptera</taxon>
        <taxon>Brachycera</taxon>
        <taxon>Muscomorpha</taxon>
        <taxon>Tephritoidea</taxon>
        <taxon>Tephritidae</taxon>
        <taxon>Ceratitis</taxon>
        <taxon>Ceratitis</taxon>
    </lineage>
</organism>
<dbReference type="AlphaFoldDB" id="W8BYB5"/>
<evidence type="ECO:0000256" key="1">
    <source>
        <dbReference type="SAM" id="MobiDB-lite"/>
    </source>
</evidence>
<dbReference type="EMBL" id="GAMC01000180">
    <property type="protein sequence ID" value="JAC06376.1"/>
    <property type="molecule type" value="mRNA"/>
</dbReference>
<proteinExistence type="evidence at transcript level"/>
<protein>
    <submittedName>
        <fullName evidence="2">Uncharacterized protein</fullName>
    </submittedName>
</protein>
<sequence>ITTATTTTQIYGVTSNTLQETQKPHQNEAKSKSHSDALITLATAQTARLLLTTRLLLRSSEVSYDQLNNFVCRLLNYSNLQRLVCSTRSCRHHSIANLVLAR</sequence>
<name>W8BYB5_CERCA</name>
<reference evidence="2" key="1">
    <citation type="submission" date="2013-07" db="EMBL/GenBank/DDBJ databases">
        <authorList>
            <person name="Geib S."/>
        </authorList>
    </citation>
    <scope>NUCLEOTIDE SEQUENCE</scope>
</reference>
<feature type="non-terminal residue" evidence="2">
    <location>
        <position position="1"/>
    </location>
</feature>
<evidence type="ECO:0000313" key="2">
    <source>
        <dbReference type="EMBL" id="JAC06376.1"/>
    </source>
</evidence>
<feature type="region of interest" description="Disordered" evidence="1">
    <location>
        <begin position="15"/>
        <end position="35"/>
    </location>
</feature>
<reference evidence="2" key="2">
    <citation type="journal article" date="2014" name="BMC Genomics">
        <title>A genomic perspective to assessing quality of mass-reared SIT flies used in Mediterranean fruit fly (Ceratitis capitata) eradication in California.</title>
        <authorList>
            <person name="Calla B."/>
            <person name="Hall B."/>
            <person name="Hou S."/>
            <person name="Geib S.M."/>
        </authorList>
    </citation>
    <scope>NUCLEOTIDE SEQUENCE</scope>
</reference>
<feature type="compositionally biased region" description="Basic and acidic residues" evidence="1">
    <location>
        <begin position="22"/>
        <end position="35"/>
    </location>
</feature>
<accession>W8BYB5</accession>